<dbReference type="EMBL" id="CP047226">
    <property type="protein sequence ID" value="QHG08630.1"/>
    <property type="molecule type" value="Genomic_DNA"/>
</dbReference>
<evidence type="ECO:0000259" key="1">
    <source>
        <dbReference type="Pfam" id="PF15599"/>
    </source>
</evidence>
<dbReference type="AlphaFoldDB" id="A0A6P1KCU7"/>
<dbReference type="InterPro" id="IPR028952">
    <property type="entry name" value="Imm63"/>
</dbReference>
<sequence>MMLTFDDIQNQIYQFGKILNIPIENLKIYNAQQIDGTPFISIIGDEYHYISMERGQILSENRAKDIDELLYWIMKDILWQEASDFELKNRRPNQDFRRLFFAKQLELMGKINSLWELKRQNEIINILSVAPYNDDI</sequence>
<organism evidence="2">
    <name type="scientific">Faucicola osloensis</name>
    <name type="common">Moraxella osloensis</name>
    <dbReference type="NCBI Taxonomy" id="34062"/>
    <lineage>
        <taxon>Bacteria</taxon>
        <taxon>Pseudomonadati</taxon>
        <taxon>Pseudomonadota</taxon>
        <taxon>Gammaproteobacteria</taxon>
        <taxon>Moraxellales</taxon>
        <taxon>Moraxellaceae</taxon>
        <taxon>Faucicola</taxon>
    </lineage>
</organism>
<evidence type="ECO:0000313" key="2">
    <source>
        <dbReference type="EMBL" id="QHG08630.1"/>
    </source>
</evidence>
<reference evidence="2" key="1">
    <citation type="journal article" date="2020" name="Microbiol. Resour. Announc.">
        <title>Complete Genome Sequence of Moraxella osloensis Strain YV1, Isolated from an Australian Wastewater Treatment Plant.</title>
        <authorList>
            <person name="Batinovic S."/>
            <person name="Rice D.T.F."/>
            <person name="Seviour R.J."/>
            <person name="Petrovski S."/>
        </authorList>
    </citation>
    <scope>NUCLEOTIDE SEQUENCE</scope>
    <source>
        <strain evidence="2">YV1</strain>
    </source>
</reference>
<accession>A0A6P1KCU7</accession>
<proteinExistence type="predicted"/>
<dbReference type="Pfam" id="PF15599">
    <property type="entry name" value="Imm63"/>
    <property type="match status" value="1"/>
</dbReference>
<gene>
    <name evidence="2" type="ORF">GSF12_01110</name>
</gene>
<feature type="domain" description="Immunity protein 63" evidence="1">
    <location>
        <begin position="45"/>
        <end position="123"/>
    </location>
</feature>
<name>A0A6P1KCU7_FAUOS</name>
<protein>
    <recommendedName>
        <fullName evidence="1">Immunity protein 63 domain-containing protein</fullName>
    </recommendedName>
</protein>